<dbReference type="AlphaFoldDB" id="A0A8J4BPE6"/>
<reference evidence="1" key="1">
    <citation type="journal article" date="2021" name="Proc. Natl. Acad. Sci. U.S.A.">
        <title>Three genomes in the algal genus Volvox reveal the fate of a haploid sex-determining region after a transition to homothallism.</title>
        <authorList>
            <person name="Yamamoto K."/>
            <person name="Hamaji T."/>
            <person name="Kawai-Toyooka H."/>
            <person name="Matsuzaki R."/>
            <person name="Takahashi F."/>
            <person name="Nishimura Y."/>
            <person name="Kawachi M."/>
            <person name="Noguchi H."/>
            <person name="Minakuchi Y."/>
            <person name="Umen J.G."/>
            <person name="Toyoda A."/>
            <person name="Nozaki H."/>
        </authorList>
    </citation>
    <scope>NUCLEOTIDE SEQUENCE</scope>
    <source>
        <strain evidence="1">NIES-3780</strain>
    </source>
</reference>
<comment type="caution">
    <text evidence="1">The sequence shown here is derived from an EMBL/GenBank/DDBJ whole genome shotgun (WGS) entry which is preliminary data.</text>
</comment>
<organism evidence="1 2">
    <name type="scientific">Volvox africanus</name>
    <dbReference type="NCBI Taxonomy" id="51714"/>
    <lineage>
        <taxon>Eukaryota</taxon>
        <taxon>Viridiplantae</taxon>
        <taxon>Chlorophyta</taxon>
        <taxon>core chlorophytes</taxon>
        <taxon>Chlorophyceae</taxon>
        <taxon>CS clade</taxon>
        <taxon>Chlamydomonadales</taxon>
        <taxon>Volvocaceae</taxon>
        <taxon>Volvox</taxon>
    </lineage>
</organism>
<evidence type="ECO:0000313" key="1">
    <source>
        <dbReference type="EMBL" id="GIL66570.1"/>
    </source>
</evidence>
<protein>
    <submittedName>
        <fullName evidence="1">Uncharacterized protein</fullName>
    </submittedName>
</protein>
<proteinExistence type="predicted"/>
<name>A0A8J4BPE6_9CHLO</name>
<gene>
    <name evidence="1" type="ORF">Vafri_20067</name>
</gene>
<dbReference type="EMBL" id="BNCO01000087">
    <property type="protein sequence ID" value="GIL66570.1"/>
    <property type="molecule type" value="Genomic_DNA"/>
</dbReference>
<accession>A0A8J4BPE6</accession>
<sequence>MHMRRPPWTSSTEKAALVIGLVQPYPDPNGIAEHVLQHIYLQLFGRVQQDEKAGRLALARPLQGRTLIDWYFMPPSKLPGFHNEDHEYERSKALNRRHR</sequence>
<dbReference type="Proteomes" id="UP000747399">
    <property type="component" value="Unassembled WGS sequence"/>
</dbReference>
<keyword evidence="2" id="KW-1185">Reference proteome</keyword>
<evidence type="ECO:0000313" key="2">
    <source>
        <dbReference type="Proteomes" id="UP000747399"/>
    </source>
</evidence>